<feature type="transmembrane region" description="Helical" evidence="5">
    <location>
        <begin position="20"/>
        <end position="39"/>
    </location>
</feature>
<dbReference type="EMBL" id="QJKB01000001">
    <property type="protein sequence ID" value="PXX47186.1"/>
    <property type="molecule type" value="Genomic_DNA"/>
</dbReference>
<evidence type="ECO:0000259" key="6">
    <source>
        <dbReference type="PROSITE" id="PS52015"/>
    </source>
</evidence>
<gene>
    <name evidence="7" type="ORF">DFR42_101762</name>
</gene>
<proteinExistence type="predicted"/>
<dbReference type="GO" id="GO:0055085">
    <property type="term" value="P:transmembrane transport"/>
    <property type="evidence" value="ECO:0007669"/>
    <property type="project" value="InterPro"/>
</dbReference>
<keyword evidence="8" id="KW-1185">Reference proteome</keyword>
<dbReference type="RefSeq" id="WP_110253586.1">
    <property type="nucleotide sequence ID" value="NZ_QJKB01000001.1"/>
</dbReference>
<evidence type="ECO:0000256" key="5">
    <source>
        <dbReference type="SAM" id="Phobius"/>
    </source>
</evidence>
<dbReference type="OrthoDB" id="15218at2"/>
<dbReference type="Gene3D" id="3.30.2010.10">
    <property type="entry name" value="Metalloproteases ('zincins'), catalytic domain"/>
    <property type="match status" value="1"/>
</dbReference>
<dbReference type="NCBIfam" id="TIGR01352">
    <property type="entry name" value="tonB_Cterm"/>
    <property type="match status" value="1"/>
</dbReference>
<feature type="transmembrane region" description="Helical" evidence="5">
    <location>
        <begin position="105"/>
        <end position="130"/>
    </location>
</feature>
<dbReference type="Gene3D" id="3.30.1150.10">
    <property type="match status" value="1"/>
</dbReference>
<evidence type="ECO:0000256" key="3">
    <source>
        <dbReference type="ARBA" id="ARBA00022989"/>
    </source>
</evidence>
<comment type="subcellular location">
    <subcellularLocation>
        <location evidence="1">Membrane</location>
        <topology evidence="1">Single-pass membrane protein</topology>
    </subcellularLocation>
</comment>
<dbReference type="InterPro" id="IPR052173">
    <property type="entry name" value="Beta-lactam_resp_regulator"/>
</dbReference>
<feature type="domain" description="TonB C-terminal" evidence="6">
    <location>
        <begin position="359"/>
        <end position="451"/>
    </location>
</feature>
<accession>A0A318JF28</accession>
<dbReference type="PANTHER" id="PTHR34978">
    <property type="entry name" value="POSSIBLE SENSOR-TRANSDUCER PROTEIN BLAR"/>
    <property type="match status" value="1"/>
</dbReference>
<keyword evidence="2 5" id="KW-0812">Transmembrane</keyword>
<organism evidence="7 8">
    <name type="scientific">Undibacterium pigrum</name>
    <dbReference type="NCBI Taxonomy" id="401470"/>
    <lineage>
        <taxon>Bacteria</taxon>
        <taxon>Pseudomonadati</taxon>
        <taxon>Pseudomonadota</taxon>
        <taxon>Betaproteobacteria</taxon>
        <taxon>Burkholderiales</taxon>
        <taxon>Oxalobacteraceae</taxon>
        <taxon>Undibacterium</taxon>
    </lineage>
</organism>
<evidence type="ECO:0000256" key="4">
    <source>
        <dbReference type="ARBA" id="ARBA00023136"/>
    </source>
</evidence>
<evidence type="ECO:0000313" key="7">
    <source>
        <dbReference type="EMBL" id="PXX47186.1"/>
    </source>
</evidence>
<evidence type="ECO:0000313" key="8">
    <source>
        <dbReference type="Proteomes" id="UP000247792"/>
    </source>
</evidence>
<dbReference type="PROSITE" id="PS52015">
    <property type="entry name" value="TONB_CTD"/>
    <property type="match status" value="1"/>
</dbReference>
<dbReference type="SUPFAM" id="SSF74653">
    <property type="entry name" value="TolA/TonB C-terminal domain"/>
    <property type="match status" value="1"/>
</dbReference>
<comment type="caution">
    <text evidence="7">The sequence shown here is derived from an EMBL/GenBank/DDBJ whole genome shotgun (WGS) entry which is preliminary data.</text>
</comment>
<feature type="transmembrane region" description="Helical" evidence="5">
    <location>
        <begin position="46"/>
        <end position="70"/>
    </location>
</feature>
<protein>
    <submittedName>
        <fullName evidence="7">TonB family protein</fullName>
    </submittedName>
</protein>
<dbReference type="InterPro" id="IPR008756">
    <property type="entry name" value="Peptidase_M56"/>
</dbReference>
<dbReference type="CDD" id="cd07341">
    <property type="entry name" value="M56_BlaR1_MecR1_like"/>
    <property type="match status" value="1"/>
</dbReference>
<keyword evidence="4 5" id="KW-0472">Membrane</keyword>
<dbReference type="Pfam" id="PF05569">
    <property type="entry name" value="Peptidase_M56"/>
    <property type="match status" value="1"/>
</dbReference>
<dbReference type="AlphaFoldDB" id="A0A318JF28"/>
<name>A0A318JF28_9BURK</name>
<dbReference type="InterPro" id="IPR037682">
    <property type="entry name" value="TonB_C"/>
</dbReference>
<dbReference type="Proteomes" id="UP000247792">
    <property type="component" value="Unassembled WGS sequence"/>
</dbReference>
<dbReference type="Pfam" id="PF03544">
    <property type="entry name" value="TonB_C"/>
    <property type="match status" value="1"/>
</dbReference>
<evidence type="ECO:0000256" key="2">
    <source>
        <dbReference type="ARBA" id="ARBA00022692"/>
    </source>
</evidence>
<evidence type="ECO:0000256" key="1">
    <source>
        <dbReference type="ARBA" id="ARBA00004167"/>
    </source>
</evidence>
<sequence length="451" mass="49766">MNEFLPVAVNALGRALLHFIWQGSLVALILALLLSFIGISRIRARYLVSYSALIVCMGIFVREFCLHAFISSSARIAPTLNQAIASQVSISNDISSLSSWLEMHMAMIVIVWLSCVILLALRTCAGLLWIGGFTESNRCEAHPLWQAHVNRMAEQFHIQGKVLLRVVDDLRSPMVVGVFHPMVLMPAAMLTGMPIDLLKMLLAHEMAHIKRHDYLLNLIQTFIEIVLFYHPAVWWMSKQIRNSREEIADDLAARVTGEPRRLALALSELANFQFSTPQLAQAAHGGNLMSRIKRLVKPEASNLNWKAAVAVLGISASCLTLYAQATAPVNTLPSVAAVATIDISQQAMDAAKMVNEKNGDKKPIIDFKDCRPAYPRASIRREETGVVIASTLVAADGKILKAKLEKSAGFPDLDNAVITALENCNVKAVPGQVNGQNTMVWTQVRFVWKLK</sequence>
<reference evidence="7 8" key="1">
    <citation type="submission" date="2018-05" db="EMBL/GenBank/DDBJ databases">
        <title>Genomic Encyclopedia of Type Strains, Phase IV (KMG-IV): sequencing the most valuable type-strain genomes for metagenomic binning, comparative biology and taxonomic classification.</title>
        <authorList>
            <person name="Goeker M."/>
        </authorList>
    </citation>
    <scope>NUCLEOTIDE SEQUENCE [LARGE SCALE GENOMIC DNA]</scope>
    <source>
        <strain evidence="7 8">DSM 19792</strain>
    </source>
</reference>
<keyword evidence="3 5" id="KW-1133">Transmembrane helix</keyword>
<dbReference type="PANTHER" id="PTHR34978:SF3">
    <property type="entry name" value="SLR0241 PROTEIN"/>
    <property type="match status" value="1"/>
</dbReference>
<feature type="transmembrane region" description="Helical" evidence="5">
    <location>
        <begin position="215"/>
        <end position="235"/>
    </location>
</feature>
<dbReference type="GO" id="GO:0016020">
    <property type="term" value="C:membrane"/>
    <property type="evidence" value="ECO:0007669"/>
    <property type="project" value="UniProtKB-SubCell"/>
</dbReference>
<dbReference type="InterPro" id="IPR006260">
    <property type="entry name" value="TonB/TolA_C"/>
</dbReference>